<reference evidence="1" key="1">
    <citation type="submission" date="2014-09" db="EMBL/GenBank/DDBJ databases">
        <authorList>
            <person name="Magalhaes I.L.F."/>
            <person name="Oliveira U."/>
            <person name="Santos F.R."/>
            <person name="Vidigal T.H.D.A."/>
            <person name="Brescovit A.D."/>
            <person name="Santos A.J."/>
        </authorList>
    </citation>
    <scope>NUCLEOTIDE SEQUENCE</scope>
    <source>
        <tissue evidence="1">Shoot tissue taken approximately 20 cm above the soil surface</tissue>
    </source>
</reference>
<reference evidence="1" key="2">
    <citation type="journal article" date="2015" name="Data Brief">
        <title>Shoot transcriptome of the giant reed, Arundo donax.</title>
        <authorList>
            <person name="Barrero R.A."/>
            <person name="Guerrero F.D."/>
            <person name="Moolhuijzen P."/>
            <person name="Goolsby J.A."/>
            <person name="Tidwell J."/>
            <person name="Bellgard S.E."/>
            <person name="Bellgard M.I."/>
        </authorList>
    </citation>
    <scope>NUCLEOTIDE SEQUENCE</scope>
    <source>
        <tissue evidence="1">Shoot tissue taken approximately 20 cm above the soil surface</tissue>
    </source>
</reference>
<evidence type="ECO:0000313" key="1">
    <source>
        <dbReference type="EMBL" id="JAD16577.1"/>
    </source>
</evidence>
<name>A0A0A9TRR0_ARUDO</name>
<sequence length="19" mass="2018">MNRAGIGMSIFSPSSHVNI</sequence>
<dbReference type="AlphaFoldDB" id="A0A0A9TRR0"/>
<proteinExistence type="predicted"/>
<dbReference type="EMBL" id="GBRH01281318">
    <property type="protein sequence ID" value="JAD16577.1"/>
    <property type="molecule type" value="Transcribed_RNA"/>
</dbReference>
<organism evidence="1">
    <name type="scientific">Arundo donax</name>
    <name type="common">Giant reed</name>
    <name type="synonym">Donax arundinaceus</name>
    <dbReference type="NCBI Taxonomy" id="35708"/>
    <lineage>
        <taxon>Eukaryota</taxon>
        <taxon>Viridiplantae</taxon>
        <taxon>Streptophyta</taxon>
        <taxon>Embryophyta</taxon>
        <taxon>Tracheophyta</taxon>
        <taxon>Spermatophyta</taxon>
        <taxon>Magnoliopsida</taxon>
        <taxon>Liliopsida</taxon>
        <taxon>Poales</taxon>
        <taxon>Poaceae</taxon>
        <taxon>PACMAD clade</taxon>
        <taxon>Arundinoideae</taxon>
        <taxon>Arundineae</taxon>
        <taxon>Arundo</taxon>
    </lineage>
</organism>
<accession>A0A0A9TRR0</accession>
<protein>
    <submittedName>
        <fullName evidence="1">Uncharacterized protein</fullName>
    </submittedName>
</protein>